<dbReference type="Proteomes" id="UP000315252">
    <property type="component" value="Unassembled WGS sequence"/>
</dbReference>
<keyword evidence="1" id="KW-0812">Transmembrane</keyword>
<keyword evidence="1" id="KW-0472">Membrane</keyword>
<dbReference type="GO" id="GO:0022857">
    <property type="term" value="F:transmembrane transporter activity"/>
    <property type="evidence" value="ECO:0007669"/>
    <property type="project" value="InterPro"/>
</dbReference>
<evidence type="ECO:0000313" key="4">
    <source>
        <dbReference type="Proteomes" id="UP000315252"/>
    </source>
</evidence>
<dbReference type="RefSeq" id="WP_142896110.1">
    <property type="nucleotide sequence ID" value="NZ_ML660054.1"/>
</dbReference>
<dbReference type="InterPro" id="IPR007210">
    <property type="entry name" value="ABC_Gly_betaine_transp_sub-bd"/>
</dbReference>
<comment type="caution">
    <text evidence="3">The sequence shown here is derived from an EMBL/GenBank/DDBJ whole genome shotgun (WGS) entry which is preliminary data.</text>
</comment>
<keyword evidence="1" id="KW-1133">Transmembrane helix</keyword>
<dbReference type="PANTHER" id="PTHR42941">
    <property type="entry name" value="SLL1037 PROTEIN"/>
    <property type="match status" value="1"/>
</dbReference>
<dbReference type="PANTHER" id="PTHR42941:SF1">
    <property type="entry name" value="SLL1037 PROTEIN"/>
    <property type="match status" value="1"/>
</dbReference>
<evidence type="ECO:0000256" key="1">
    <source>
        <dbReference type="SAM" id="Phobius"/>
    </source>
</evidence>
<evidence type="ECO:0000259" key="2">
    <source>
        <dbReference type="Pfam" id="PF04069"/>
    </source>
</evidence>
<proteinExistence type="predicted"/>
<gene>
    <name evidence="3" type="ORF">FKG95_09430</name>
</gene>
<accession>A0A545TT47</accession>
<organism evidence="3 4">
    <name type="scientific">Denitrobaculum tricleocarpae</name>
    <dbReference type="NCBI Taxonomy" id="2591009"/>
    <lineage>
        <taxon>Bacteria</taxon>
        <taxon>Pseudomonadati</taxon>
        <taxon>Pseudomonadota</taxon>
        <taxon>Alphaproteobacteria</taxon>
        <taxon>Rhodospirillales</taxon>
        <taxon>Rhodospirillaceae</taxon>
        <taxon>Denitrobaculum</taxon>
    </lineage>
</organism>
<dbReference type="AlphaFoldDB" id="A0A545TT47"/>
<dbReference type="SUPFAM" id="SSF53850">
    <property type="entry name" value="Periplasmic binding protein-like II"/>
    <property type="match status" value="2"/>
</dbReference>
<reference evidence="3 4" key="1">
    <citation type="submission" date="2019-06" db="EMBL/GenBank/DDBJ databases">
        <title>Whole genome sequence for Rhodospirillaceae sp. R148.</title>
        <authorList>
            <person name="Wang G."/>
        </authorList>
    </citation>
    <scope>NUCLEOTIDE SEQUENCE [LARGE SCALE GENOMIC DNA]</scope>
    <source>
        <strain evidence="3 4">R148</strain>
    </source>
</reference>
<protein>
    <recommendedName>
        <fullName evidence="2">ABC-type glycine betaine transport system substrate-binding domain-containing protein</fullName>
    </recommendedName>
</protein>
<feature type="transmembrane region" description="Helical" evidence="1">
    <location>
        <begin position="588"/>
        <end position="607"/>
    </location>
</feature>
<name>A0A545TT47_9PROT</name>
<dbReference type="Pfam" id="PF04069">
    <property type="entry name" value="OpuAC"/>
    <property type="match status" value="1"/>
</dbReference>
<dbReference type="EMBL" id="VHSH01000003">
    <property type="protein sequence ID" value="TQV80397.1"/>
    <property type="molecule type" value="Genomic_DNA"/>
</dbReference>
<dbReference type="Gene3D" id="3.40.190.120">
    <property type="entry name" value="Osmoprotection protein (prox), domain 2"/>
    <property type="match status" value="1"/>
</dbReference>
<dbReference type="Gene3D" id="3.40.190.10">
    <property type="entry name" value="Periplasmic binding protein-like II"/>
    <property type="match status" value="3"/>
</dbReference>
<feature type="domain" description="ABC-type glycine betaine transport system substrate-binding" evidence="2">
    <location>
        <begin position="23"/>
        <end position="286"/>
    </location>
</feature>
<sequence length="612" mass="64744">MFRSLLIAFLALTLTACEDSESQIKIGAKNFGESRVLAHMLAELASEQGLPVSGVVDYPNTQAIQAALKQGDIDAYPEYNGTGLVMLGQNPTADGDAAMARVKELYEPLGLSWRPRIGFANNYGLAMRPDRAAELGLTTMSQLVGQARALTIGIEDDFLKRPLDGFQPMSQRYSYEFSETDVVPLGERAQLYDKLLDGQVDLIEVYTSDGQIADYGLVLLEDDLAFFPVYEAAVLASASSLAAHNGLGGALDALAGKIDIQLMRDLNRKVDIESRAPRAVARDALARLGLIDSGAVEADDPLFIAASPFISESAAANTALRTARNAFQGRDVQILPSHAPLESVARGEARLALVASDAFFDVSKPAPERDESYEAVAAIGQNLIHLVTAQGGPEALSDITRIATGPEGSASHRLATVLKAGLSLTAELVPGEADTTSALLANLTSGGADAALVSAPEGDSALLASFADTSFRLLPIDGWSDGANLVRFPFIRQNRISRRVYRGQFNPVETLGQQLVLAGPAPDTQSIVGDQGPSAIATGLSPISSAAVIALNDTLPGATLIDPTLKQAVALAPVLPEPPASINPAADVSVLSLIVVAMFVWLTWLYIRPDYR</sequence>
<dbReference type="OrthoDB" id="9781705at2"/>
<keyword evidence="4" id="KW-1185">Reference proteome</keyword>
<dbReference type="PROSITE" id="PS51257">
    <property type="entry name" value="PROKAR_LIPOPROTEIN"/>
    <property type="match status" value="1"/>
</dbReference>
<dbReference type="InterPro" id="IPR011852">
    <property type="entry name" value="TRAP_TAXI"/>
</dbReference>
<evidence type="ECO:0000313" key="3">
    <source>
        <dbReference type="EMBL" id="TQV80397.1"/>
    </source>
</evidence>
<dbReference type="GO" id="GO:0043190">
    <property type="term" value="C:ATP-binding cassette (ABC) transporter complex"/>
    <property type="evidence" value="ECO:0007669"/>
    <property type="project" value="InterPro"/>
</dbReference>